<dbReference type="GO" id="GO:0003841">
    <property type="term" value="F:1-acylglycerol-3-phosphate O-acyltransferase activity"/>
    <property type="evidence" value="ECO:0007669"/>
    <property type="project" value="TreeGrafter"/>
</dbReference>
<dbReference type="GO" id="GO:0006654">
    <property type="term" value="P:phosphatidic acid biosynthetic process"/>
    <property type="evidence" value="ECO:0007669"/>
    <property type="project" value="TreeGrafter"/>
</dbReference>
<reference evidence="5" key="1">
    <citation type="journal article" date="2020" name="mSystems">
        <title>Genome- and Community-Level Interaction Insights into Carbon Utilization and Element Cycling Functions of Hydrothermarchaeota in Hydrothermal Sediment.</title>
        <authorList>
            <person name="Zhou Z."/>
            <person name="Liu Y."/>
            <person name="Xu W."/>
            <person name="Pan J."/>
            <person name="Luo Z.H."/>
            <person name="Li M."/>
        </authorList>
    </citation>
    <scope>NUCLEOTIDE SEQUENCE [LARGE SCALE GENOMIC DNA]</scope>
    <source>
        <strain evidence="5">SpSt-751</strain>
    </source>
</reference>
<dbReference type="SUPFAM" id="SSF69593">
    <property type="entry name" value="Glycerol-3-phosphate (1)-acyltransferase"/>
    <property type="match status" value="1"/>
</dbReference>
<dbReference type="PANTHER" id="PTHR10434">
    <property type="entry name" value="1-ACYL-SN-GLYCEROL-3-PHOSPHATE ACYLTRANSFERASE"/>
    <property type="match status" value="1"/>
</dbReference>
<dbReference type="AlphaFoldDB" id="A0A7C3SQF1"/>
<evidence type="ECO:0000256" key="1">
    <source>
        <dbReference type="ARBA" id="ARBA00005189"/>
    </source>
</evidence>
<evidence type="ECO:0000256" key="2">
    <source>
        <dbReference type="ARBA" id="ARBA00022679"/>
    </source>
</evidence>
<dbReference type="EMBL" id="DTGA01000025">
    <property type="protein sequence ID" value="HGB30415.1"/>
    <property type="molecule type" value="Genomic_DNA"/>
</dbReference>
<keyword evidence="3 5" id="KW-0012">Acyltransferase</keyword>
<sequence>MKWGYSLIRTIFGPIVRKIWVHKVEGIENIPKDGPVIIASNHESYFDFICFIAISPRKVHYLAAEKFYKSPFWRPLMKITGQIRVDRMSKYKHHTHRMVFSALKKGKMIGIFPEGTRSRDGKMLKAYVGVAKYVLEARVPVVPVGVIGTRDIMAPHEKFPKFNKKAKIKIGEPMYFHEHYGKEHDEKLLQQVTDKIMLKVAELAEKEYPHVEKD</sequence>
<accession>A0A7C3SQF1</accession>
<name>A0A7C3SQF1_9BACT</name>
<evidence type="ECO:0000259" key="4">
    <source>
        <dbReference type="SMART" id="SM00563"/>
    </source>
</evidence>
<protein>
    <submittedName>
        <fullName evidence="5">1-acyl-sn-glycerol-3-phosphate acyltransferase</fullName>
    </submittedName>
</protein>
<proteinExistence type="predicted"/>
<evidence type="ECO:0000313" key="5">
    <source>
        <dbReference type="EMBL" id="HGB30415.1"/>
    </source>
</evidence>
<dbReference type="CDD" id="cd07989">
    <property type="entry name" value="LPLAT_AGPAT-like"/>
    <property type="match status" value="1"/>
</dbReference>
<gene>
    <name evidence="5" type="ORF">ENV35_00895</name>
</gene>
<dbReference type="Pfam" id="PF01553">
    <property type="entry name" value="Acyltransferase"/>
    <property type="match status" value="1"/>
</dbReference>
<comment type="pathway">
    <text evidence="1">Lipid metabolism.</text>
</comment>
<dbReference type="SMART" id="SM00563">
    <property type="entry name" value="PlsC"/>
    <property type="match status" value="1"/>
</dbReference>
<evidence type="ECO:0000256" key="3">
    <source>
        <dbReference type="ARBA" id="ARBA00023315"/>
    </source>
</evidence>
<dbReference type="InterPro" id="IPR002123">
    <property type="entry name" value="Plipid/glycerol_acylTrfase"/>
</dbReference>
<organism evidence="5">
    <name type="scientific">Dictyoglomus turgidum</name>
    <dbReference type="NCBI Taxonomy" id="513050"/>
    <lineage>
        <taxon>Bacteria</taxon>
        <taxon>Pseudomonadati</taxon>
        <taxon>Dictyoglomota</taxon>
        <taxon>Dictyoglomia</taxon>
        <taxon>Dictyoglomales</taxon>
        <taxon>Dictyoglomaceae</taxon>
        <taxon>Dictyoglomus</taxon>
    </lineage>
</organism>
<feature type="domain" description="Phospholipid/glycerol acyltransferase" evidence="4">
    <location>
        <begin position="36"/>
        <end position="149"/>
    </location>
</feature>
<keyword evidence="2 5" id="KW-0808">Transferase</keyword>
<dbReference type="PANTHER" id="PTHR10434:SF11">
    <property type="entry name" value="1-ACYL-SN-GLYCEROL-3-PHOSPHATE ACYLTRANSFERASE"/>
    <property type="match status" value="1"/>
</dbReference>
<comment type="caution">
    <text evidence="5">The sequence shown here is derived from an EMBL/GenBank/DDBJ whole genome shotgun (WGS) entry which is preliminary data.</text>
</comment>